<name>A0A1B6DYG2_9HEMI</name>
<feature type="non-terminal residue" evidence="1">
    <location>
        <position position="256"/>
    </location>
</feature>
<protein>
    <submittedName>
        <fullName evidence="1">Uncharacterized protein</fullName>
    </submittedName>
</protein>
<feature type="non-terminal residue" evidence="1">
    <location>
        <position position="1"/>
    </location>
</feature>
<dbReference type="EMBL" id="GEDC01006576">
    <property type="protein sequence ID" value="JAS30722.1"/>
    <property type="molecule type" value="Transcribed_RNA"/>
</dbReference>
<dbReference type="AlphaFoldDB" id="A0A1B6DYG2"/>
<proteinExistence type="predicted"/>
<gene>
    <name evidence="1" type="ORF">g.8022</name>
</gene>
<organism evidence="1">
    <name type="scientific">Clastoptera arizonana</name>
    <name type="common">Arizona spittle bug</name>
    <dbReference type="NCBI Taxonomy" id="38151"/>
    <lineage>
        <taxon>Eukaryota</taxon>
        <taxon>Metazoa</taxon>
        <taxon>Ecdysozoa</taxon>
        <taxon>Arthropoda</taxon>
        <taxon>Hexapoda</taxon>
        <taxon>Insecta</taxon>
        <taxon>Pterygota</taxon>
        <taxon>Neoptera</taxon>
        <taxon>Paraneoptera</taxon>
        <taxon>Hemiptera</taxon>
        <taxon>Auchenorrhyncha</taxon>
        <taxon>Cercopoidea</taxon>
        <taxon>Clastopteridae</taxon>
        <taxon>Clastoptera</taxon>
    </lineage>
</organism>
<reference evidence="1" key="1">
    <citation type="submission" date="2015-12" db="EMBL/GenBank/DDBJ databases">
        <title>De novo transcriptome assembly of four potential Pierce s Disease insect vectors from Arizona vineyards.</title>
        <authorList>
            <person name="Tassone E.E."/>
        </authorList>
    </citation>
    <scope>NUCLEOTIDE SEQUENCE</scope>
</reference>
<accession>A0A1B6DYG2</accession>
<sequence length="256" mass="28524">KIYLDTVKSLNTLNQTVFDVYTDYKNAFNSIMATNFTALLPTNIRDRLSPVDMVNALTNLYNRLVNAINSAQRALSDKVDVFNKLITDVNAASQSIRVNVDVVFAVNITQTIQNIINVVNVDYQVTPIRIVVELNNSASVIATVNSQTQLTDLYNQIVQQLNNYKLTFDTRLRNNLDQIKASIDNILRLKPYIDSAYVNAEFNKIFPDASNKIVAVINAGLQAAIDVKGNINIINIPSLLGQLESDIKACLLNSDR</sequence>
<evidence type="ECO:0000313" key="1">
    <source>
        <dbReference type="EMBL" id="JAS30722.1"/>
    </source>
</evidence>